<proteinExistence type="predicted"/>
<comment type="caution">
    <text evidence="1">The sequence shown here is derived from an EMBL/GenBank/DDBJ whole genome shotgun (WGS) entry which is preliminary data.</text>
</comment>
<dbReference type="Gene3D" id="3.40.50.300">
    <property type="entry name" value="P-loop containing nucleotide triphosphate hydrolases"/>
    <property type="match status" value="1"/>
</dbReference>
<evidence type="ECO:0000313" key="1">
    <source>
        <dbReference type="EMBL" id="KAF5826627.1"/>
    </source>
</evidence>
<evidence type="ECO:0000313" key="2">
    <source>
        <dbReference type="Proteomes" id="UP000815325"/>
    </source>
</evidence>
<organism evidence="1 2">
    <name type="scientific">Dunaliella salina</name>
    <name type="common">Green alga</name>
    <name type="synonym">Protococcus salinus</name>
    <dbReference type="NCBI Taxonomy" id="3046"/>
    <lineage>
        <taxon>Eukaryota</taxon>
        <taxon>Viridiplantae</taxon>
        <taxon>Chlorophyta</taxon>
        <taxon>core chlorophytes</taxon>
        <taxon>Chlorophyceae</taxon>
        <taxon>CS clade</taxon>
        <taxon>Chlamydomonadales</taxon>
        <taxon>Dunaliellaceae</taxon>
        <taxon>Dunaliella</taxon>
    </lineage>
</organism>
<reference evidence="1" key="1">
    <citation type="submission" date="2017-08" db="EMBL/GenBank/DDBJ databases">
        <authorList>
            <person name="Polle J.E."/>
            <person name="Barry K."/>
            <person name="Cushman J."/>
            <person name="Schmutz J."/>
            <person name="Tran D."/>
            <person name="Hathwaick L.T."/>
            <person name="Yim W.C."/>
            <person name="Jenkins J."/>
            <person name="Mckie-Krisberg Z.M."/>
            <person name="Prochnik S."/>
            <person name="Lindquist E."/>
            <person name="Dockter R.B."/>
            <person name="Adam C."/>
            <person name="Molina H."/>
            <person name="Bunkerborg J."/>
            <person name="Jin E."/>
            <person name="Buchheim M."/>
            <person name="Magnuson J."/>
        </authorList>
    </citation>
    <scope>NUCLEOTIDE SEQUENCE</scope>
    <source>
        <strain evidence="1">CCAP 19/18</strain>
    </source>
</reference>
<name>A0ABQ7FWB6_DUNSA</name>
<dbReference type="EMBL" id="MU070802">
    <property type="protein sequence ID" value="KAF5826627.1"/>
    <property type="molecule type" value="Genomic_DNA"/>
</dbReference>
<sequence length="178" mass="20073">MYASRQWQLLGCAMDTWVCHGQQLRLLASAIMASLCLACGPRHVRIQSYRVLFKLAQAQFSAAGKSIVVILDGQFGDKLSADYIQHGLQSLPVAPLLVYFTCPADVQYRRMQGRGAQRDQDKYGQLDQLHQKWVTQHEAEVHRWDASCASKGYRPVLRVNSECSVESQVHRLLQEIAG</sequence>
<dbReference type="SUPFAM" id="SSF52540">
    <property type="entry name" value="P-loop containing nucleoside triphosphate hydrolases"/>
    <property type="match status" value="1"/>
</dbReference>
<keyword evidence="2" id="KW-1185">Reference proteome</keyword>
<gene>
    <name evidence="1" type="ORF">DUNSADRAFT_2495</name>
</gene>
<dbReference type="InterPro" id="IPR027417">
    <property type="entry name" value="P-loop_NTPase"/>
</dbReference>
<accession>A0ABQ7FWB6</accession>
<protein>
    <submittedName>
        <fullName evidence="1">Uncharacterized protein</fullName>
    </submittedName>
</protein>
<dbReference type="Proteomes" id="UP000815325">
    <property type="component" value="Unassembled WGS sequence"/>
</dbReference>